<organism evidence="1 2">
    <name type="scientific">Waddlia chondrophila (strain ATCC VR-1470 / WSU 86-1044)</name>
    <dbReference type="NCBI Taxonomy" id="716544"/>
    <lineage>
        <taxon>Bacteria</taxon>
        <taxon>Pseudomonadati</taxon>
        <taxon>Chlamydiota</taxon>
        <taxon>Chlamydiia</taxon>
        <taxon>Parachlamydiales</taxon>
        <taxon>Waddliaceae</taxon>
        <taxon>Waddlia</taxon>
    </lineage>
</organism>
<reference evidence="1 2" key="1">
    <citation type="journal article" date="2010" name="PLoS ONE">
        <title>The Waddlia genome: a window into chlamydial biology.</title>
        <authorList>
            <person name="Bertelli C."/>
            <person name="Collyn F."/>
            <person name="Croxatto A."/>
            <person name="Ruckert C."/>
            <person name="Polkinghorne A."/>
            <person name="Kebbi-Beghdadi C."/>
            <person name="Goesmann A."/>
            <person name="Vaughan L."/>
            <person name="Greub G."/>
        </authorList>
    </citation>
    <scope>NUCLEOTIDE SEQUENCE [LARGE SCALE GENOMIC DNA]</scope>
    <source>
        <strain evidence="2">ATCC VR-1470 / WSU 86-1044</strain>
    </source>
</reference>
<dbReference type="SMR" id="D6YU17"/>
<dbReference type="AlphaFoldDB" id="D6YU17"/>
<evidence type="ECO:0000313" key="1">
    <source>
        <dbReference type="EMBL" id="ADI37628.1"/>
    </source>
</evidence>
<protein>
    <submittedName>
        <fullName evidence="1">Uncharacterized protein</fullName>
    </submittedName>
</protein>
<dbReference type="STRING" id="716544.wcw_0253"/>
<evidence type="ECO:0000313" key="2">
    <source>
        <dbReference type="Proteomes" id="UP000001505"/>
    </source>
</evidence>
<proteinExistence type="predicted"/>
<keyword evidence="2" id="KW-1185">Reference proteome</keyword>
<sequence length="210" mass="24485">MQERQIYLEMTPILKEMEIMKISVDLKQREVYLEEGALLLEEILTSDQQEKIFKEIEMVQSTSGRDLWRKNHRLRQLPVLRPVVNVASQLLGENLIRLGYDQYLPHLNGIWMDWVHGKASLRDLGSYRGEVCSVLLPLTGRGDALYVRPEWKLDLAEWVDTAKPHYLVLYSTLKAQYTLNKKDPAAAEMVRLGYNNGDRLREEINPVVHR</sequence>
<name>D6YU17_WADCW</name>
<accession>D6YU17</accession>
<dbReference type="KEGG" id="wch:wcw_0253"/>
<gene>
    <name evidence="1" type="ordered locus">wcw_0253</name>
</gene>
<dbReference type="HOGENOM" id="CLU_1150961_0_0_0"/>
<dbReference type="Gene3D" id="2.60.120.620">
    <property type="entry name" value="q2cbj1_9rhob like domain"/>
    <property type="match status" value="1"/>
</dbReference>
<dbReference type="EMBL" id="CP001928">
    <property type="protein sequence ID" value="ADI37628.1"/>
    <property type="molecule type" value="Genomic_DNA"/>
</dbReference>
<dbReference type="Proteomes" id="UP000001505">
    <property type="component" value="Chromosome"/>
</dbReference>